<dbReference type="InterPro" id="IPR001283">
    <property type="entry name" value="CRISP-related"/>
</dbReference>
<gene>
    <name evidence="4" type="primary">vap-2</name>
    <name evidence="2" type="synonym">Cbr-scl-22</name>
    <name evidence="4" type="synonym">scl-22</name>
    <name evidence="4" type="ORF">CBG17592</name>
    <name evidence="2" type="ORF">CBG_17592</name>
</gene>
<dbReference type="PROSITE" id="PS01009">
    <property type="entry name" value="CRISP_1"/>
    <property type="match status" value="1"/>
</dbReference>
<dbReference type="PRINTS" id="PR00837">
    <property type="entry name" value="V5TPXLIKE"/>
</dbReference>
<dbReference type="InParanoid" id="A8XRA9"/>
<evidence type="ECO:0000313" key="3">
    <source>
        <dbReference type="Proteomes" id="UP000008549"/>
    </source>
</evidence>
<feature type="domain" description="SCP" evidence="1">
    <location>
        <begin position="313"/>
        <end position="473"/>
    </location>
</feature>
<sequence length="510" mass="58624">MLSQSTNIEGSGSDDLIEQNVWNAVDDKVVEALGGLDEELLTEHVCNESTITQLQQEIILTTHNELRRSLAYGKQRNKRGLMNSARNMYKLKRAYFCLVVKVVRVTVVSEDFRILFLIPSVGTGIVNLLHSPPTGQPRVPNTSCLNQYSVRTLNYSSGDHFSKNKVIILIKSTFRFYYYFDGHDSTVHMRNAMKYWWQQGEERGNEDQKNRFFARRNYFGWANMAKGKTYRVGCSYIMCPDTESALFTCLYNEKAQCEKEMIYENGKPCCEDKDCFTYPGSKCLVPEGLCQAPQMTKDSGDSMQCNNPQVSDVTRNFTLEQHNFYRSRLAKGFEWNGETNSSQPKASQMIKMEYDCMLERFAQNWANKCVFAHSSHYERPNQGQNLYMSSFVNPDPRSLIHTAVEKWWQELEEFGTPIDNVLTPELWDLKGKAIGHYTQMAWDRTYRLGCGIANCPKMSYVVCHYGPAGNRKNNKIYEIGDPCEIDDDCPIGTDCEKTTSLCVISKEWKK</sequence>
<reference evidence="2 3" key="1">
    <citation type="journal article" date="2003" name="PLoS Biol.">
        <title>The genome sequence of Caenorhabditis briggsae: a platform for comparative genomics.</title>
        <authorList>
            <person name="Stein L.D."/>
            <person name="Bao Z."/>
            <person name="Blasiar D."/>
            <person name="Blumenthal T."/>
            <person name="Brent M.R."/>
            <person name="Chen N."/>
            <person name="Chinwalla A."/>
            <person name="Clarke L."/>
            <person name="Clee C."/>
            <person name="Coghlan A."/>
            <person name="Coulson A."/>
            <person name="D'Eustachio P."/>
            <person name="Fitch D.H."/>
            <person name="Fulton L.A."/>
            <person name="Fulton R.E."/>
            <person name="Griffiths-Jones S."/>
            <person name="Harris T.W."/>
            <person name="Hillier L.W."/>
            <person name="Kamath R."/>
            <person name="Kuwabara P.E."/>
            <person name="Mardis E.R."/>
            <person name="Marra M.A."/>
            <person name="Miner T.L."/>
            <person name="Minx P."/>
            <person name="Mullikin J.C."/>
            <person name="Plumb R.W."/>
            <person name="Rogers J."/>
            <person name="Schein J.E."/>
            <person name="Sohrmann M."/>
            <person name="Spieth J."/>
            <person name="Stajich J.E."/>
            <person name="Wei C."/>
            <person name="Willey D."/>
            <person name="Wilson R.K."/>
            <person name="Durbin R."/>
            <person name="Waterston R.H."/>
        </authorList>
    </citation>
    <scope>NUCLEOTIDE SEQUENCE [LARGE SCALE GENOMIC DNA]</scope>
    <source>
        <strain evidence="2 3">AF16</strain>
    </source>
</reference>
<proteinExistence type="predicted"/>
<dbReference type="PANTHER" id="PTHR10334">
    <property type="entry name" value="CYSTEINE-RICH SECRETORY PROTEIN-RELATED"/>
    <property type="match status" value="1"/>
</dbReference>
<evidence type="ECO:0000313" key="4">
    <source>
        <dbReference type="WormBase" id="CBG17592"/>
    </source>
</evidence>
<dbReference type="HOGENOM" id="CLU_645976_0_0_1"/>
<dbReference type="CDD" id="cd05380">
    <property type="entry name" value="CAP_euk"/>
    <property type="match status" value="1"/>
</dbReference>
<dbReference type="Proteomes" id="UP000008549">
    <property type="component" value="Unassembled WGS sequence"/>
</dbReference>
<evidence type="ECO:0000313" key="2">
    <source>
        <dbReference type="EMBL" id="CAP35206.2"/>
    </source>
</evidence>
<dbReference type="EMBL" id="HE600959">
    <property type="protein sequence ID" value="CAP35206.2"/>
    <property type="molecule type" value="Genomic_DNA"/>
</dbReference>
<dbReference type="InterPro" id="IPR014044">
    <property type="entry name" value="CAP_dom"/>
</dbReference>
<dbReference type="eggNOG" id="KOG3017">
    <property type="taxonomic scope" value="Eukaryota"/>
</dbReference>
<reference evidence="2 3" key="2">
    <citation type="journal article" date="2011" name="PLoS Genet.">
        <title>Caenorhabditis briggsae recombinant inbred line genotypes reveal inter-strain incompatibility and the evolution of recombination.</title>
        <authorList>
            <person name="Ross J.A."/>
            <person name="Koboldt D.C."/>
            <person name="Staisch J.E."/>
            <person name="Chamberlin H.M."/>
            <person name="Gupta B.P."/>
            <person name="Miller R.D."/>
            <person name="Baird S.E."/>
            <person name="Haag E.S."/>
        </authorList>
    </citation>
    <scope>NUCLEOTIDE SEQUENCE [LARGE SCALE GENOMIC DNA]</scope>
    <source>
        <strain evidence="2 3">AF16</strain>
    </source>
</reference>
<dbReference type="OMA" id="KEMIYEN"/>
<dbReference type="WormBase" id="CBG17592">
    <property type="protein sequence ID" value="CBP44994"/>
    <property type="gene ID" value="WBGene00037175"/>
    <property type="gene designation" value="Cbr-vap-2"/>
</dbReference>
<dbReference type="GO" id="GO:0005615">
    <property type="term" value="C:extracellular space"/>
    <property type="evidence" value="ECO:0000318"/>
    <property type="project" value="GO_Central"/>
</dbReference>
<dbReference type="InterPro" id="IPR035940">
    <property type="entry name" value="CAP_sf"/>
</dbReference>
<name>A8XRA9_CAEBR</name>
<accession>A8XRA9</accession>
<dbReference type="InterPro" id="IPR018244">
    <property type="entry name" value="Allrgn_V5/Tpx1_CS"/>
</dbReference>
<protein>
    <submittedName>
        <fullName evidence="2">Protein CBR-SCL-22</fullName>
    </submittedName>
</protein>
<dbReference type="AlphaFoldDB" id="A8XRA9"/>
<dbReference type="FunCoup" id="A8XRA9">
    <property type="interactions" value="3"/>
</dbReference>
<feature type="domain" description="SCP" evidence="1">
    <location>
        <begin position="54"/>
        <end position="259"/>
    </location>
</feature>
<dbReference type="Pfam" id="PF00188">
    <property type="entry name" value="CAP"/>
    <property type="match status" value="1"/>
</dbReference>
<organism evidence="2 3">
    <name type="scientific">Caenorhabditis briggsae</name>
    <dbReference type="NCBI Taxonomy" id="6238"/>
    <lineage>
        <taxon>Eukaryota</taxon>
        <taxon>Metazoa</taxon>
        <taxon>Ecdysozoa</taxon>
        <taxon>Nematoda</taxon>
        <taxon>Chromadorea</taxon>
        <taxon>Rhabditida</taxon>
        <taxon>Rhabditina</taxon>
        <taxon>Rhabditomorpha</taxon>
        <taxon>Rhabditoidea</taxon>
        <taxon>Rhabditidae</taxon>
        <taxon>Peloderinae</taxon>
        <taxon>Caenorhabditis</taxon>
    </lineage>
</organism>
<evidence type="ECO:0000259" key="1">
    <source>
        <dbReference type="SMART" id="SM00198"/>
    </source>
</evidence>
<dbReference type="SUPFAM" id="SSF55797">
    <property type="entry name" value="PR-1-like"/>
    <property type="match status" value="3"/>
</dbReference>
<dbReference type="SMART" id="SM00198">
    <property type="entry name" value="SCP"/>
    <property type="match status" value="2"/>
</dbReference>
<dbReference type="Gene3D" id="3.40.33.10">
    <property type="entry name" value="CAP"/>
    <property type="match status" value="3"/>
</dbReference>
<keyword evidence="3" id="KW-1185">Reference proteome</keyword>